<gene>
    <name evidence="6" type="ORF">HLV39_15425</name>
</gene>
<sequence length="295" mass="32770">MDKLLIVMDPDHKHQKALARGIELARATGANLEIVAFTHEHLGALPSDPTVQQRARDALVDIRQRWLDQMLALADCTDLQVSTHTIWEKNIHQWIIEHCSRNRFDAVIKTGSRSETFFYTPTDWHLIRECPVPVMLVAEHKWSQAHPILAAVDLSSTKPVKKALNARIIEQATALAKALGTQVHLVHALHISEVLADLEIINMAEHEKKRREALEPVLTHLCNTWHLSRESIHLAAGPAHKVIPSIASKLKADMVVIGTSGKTGLKARVIGNTAEKVLTHLRTDLLAIKPGDAGQ</sequence>
<dbReference type="InterPro" id="IPR006015">
    <property type="entry name" value="Universal_stress_UspA"/>
</dbReference>
<keyword evidence="7" id="KW-1185">Reference proteome</keyword>
<reference evidence="6 7" key="1">
    <citation type="submission" date="2020-03" db="EMBL/GenBank/DDBJ databases">
        <title>Metagenomic, metatranscriptomic, and metabolomic analyses revealed the key microbes and metabolic features during the fermentation of ganjang, Korean traditional soy sauce.</title>
        <authorList>
            <person name="Chun B.H."/>
            <person name="Jeon C.O."/>
        </authorList>
    </citation>
    <scope>NUCLEOTIDE SEQUENCE [LARGE SCALE GENOMIC DNA]</scope>
    <source>
        <strain evidence="6 7">KG14</strain>
    </source>
</reference>
<name>A0A851HV58_9GAMM</name>
<dbReference type="AlphaFoldDB" id="A0A851HV58"/>
<dbReference type="PANTHER" id="PTHR47892">
    <property type="entry name" value="UNIVERSAL STRESS PROTEIN E"/>
    <property type="match status" value="1"/>
</dbReference>
<organism evidence="6 7">
    <name type="scientific">Marinobacter adhaerens</name>
    <dbReference type="NCBI Taxonomy" id="1033846"/>
    <lineage>
        <taxon>Bacteria</taxon>
        <taxon>Pseudomonadati</taxon>
        <taxon>Pseudomonadota</taxon>
        <taxon>Gammaproteobacteria</taxon>
        <taxon>Pseudomonadales</taxon>
        <taxon>Marinobacteraceae</taxon>
        <taxon>Marinobacter</taxon>
    </lineage>
</organism>
<dbReference type="SUPFAM" id="SSF52402">
    <property type="entry name" value="Adenine nucleotide alpha hydrolases-like"/>
    <property type="match status" value="2"/>
</dbReference>
<dbReference type="GO" id="GO:0005737">
    <property type="term" value="C:cytoplasm"/>
    <property type="evidence" value="ECO:0007669"/>
    <property type="project" value="UniProtKB-SubCell"/>
</dbReference>
<dbReference type="PANTHER" id="PTHR47892:SF1">
    <property type="entry name" value="UNIVERSAL STRESS PROTEIN E"/>
    <property type="match status" value="1"/>
</dbReference>
<evidence type="ECO:0000256" key="4">
    <source>
        <dbReference type="ARBA" id="ARBA00037131"/>
    </source>
</evidence>
<evidence type="ECO:0000256" key="2">
    <source>
        <dbReference type="ARBA" id="ARBA00008791"/>
    </source>
</evidence>
<dbReference type="EMBL" id="JABEVQ010000009">
    <property type="protein sequence ID" value="NWN92883.1"/>
    <property type="molecule type" value="Genomic_DNA"/>
</dbReference>
<comment type="similarity">
    <text evidence="2">Belongs to the universal stress protein A family.</text>
</comment>
<evidence type="ECO:0000256" key="3">
    <source>
        <dbReference type="ARBA" id="ARBA00022490"/>
    </source>
</evidence>
<proteinExistence type="inferred from homology"/>
<comment type="function">
    <text evidence="4">Required for resistance to DNA-damaging agents.</text>
</comment>
<keyword evidence="3" id="KW-0963">Cytoplasm</keyword>
<evidence type="ECO:0000256" key="1">
    <source>
        <dbReference type="ARBA" id="ARBA00004496"/>
    </source>
</evidence>
<dbReference type="Pfam" id="PF00582">
    <property type="entry name" value="Usp"/>
    <property type="match status" value="2"/>
</dbReference>
<feature type="domain" description="UspA" evidence="5">
    <location>
        <begin position="2"/>
        <end position="137"/>
    </location>
</feature>
<protein>
    <submittedName>
        <fullName evidence="6">Universal stress protein</fullName>
    </submittedName>
</protein>
<evidence type="ECO:0000259" key="5">
    <source>
        <dbReference type="Pfam" id="PF00582"/>
    </source>
</evidence>
<accession>A0A851HV58</accession>
<dbReference type="InterPro" id="IPR006016">
    <property type="entry name" value="UspA"/>
</dbReference>
<dbReference type="PRINTS" id="PR01438">
    <property type="entry name" value="UNVRSLSTRESS"/>
</dbReference>
<evidence type="ECO:0000313" key="7">
    <source>
        <dbReference type="Proteomes" id="UP000536442"/>
    </source>
</evidence>
<dbReference type="Gene3D" id="3.40.50.12370">
    <property type="match status" value="1"/>
</dbReference>
<comment type="subcellular location">
    <subcellularLocation>
        <location evidence="1">Cytoplasm</location>
    </subcellularLocation>
</comment>
<feature type="domain" description="UspA" evidence="5">
    <location>
        <begin position="147"/>
        <end position="289"/>
    </location>
</feature>
<comment type="caution">
    <text evidence="6">The sequence shown here is derived from an EMBL/GenBank/DDBJ whole genome shotgun (WGS) entry which is preliminary data.</text>
</comment>
<evidence type="ECO:0000313" key="6">
    <source>
        <dbReference type="EMBL" id="NWN92883.1"/>
    </source>
</evidence>
<dbReference type="Proteomes" id="UP000536442">
    <property type="component" value="Unassembled WGS sequence"/>
</dbReference>